<accession>A0A6J6XLM4</accession>
<reference evidence="1" key="1">
    <citation type="submission" date="2020-05" db="EMBL/GenBank/DDBJ databases">
        <authorList>
            <person name="Chiriac C."/>
            <person name="Salcher M."/>
            <person name="Ghai R."/>
            <person name="Kavagutti S V."/>
        </authorList>
    </citation>
    <scope>NUCLEOTIDE SEQUENCE</scope>
</reference>
<organism evidence="1">
    <name type="scientific">freshwater metagenome</name>
    <dbReference type="NCBI Taxonomy" id="449393"/>
    <lineage>
        <taxon>unclassified sequences</taxon>
        <taxon>metagenomes</taxon>
        <taxon>ecological metagenomes</taxon>
    </lineage>
</organism>
<sequence length="56" mass="5996">MLSTGTRTLSYHTSQKCSLVVMSSILRIVIPGESIGTMTSLIPACGGPSLEVRQMR</sequence>
<protein>
    <submittedName>
        <fullName evidence="1">Unannotated protein</fullName>
    </submittedName>
</protein>
<proteinExistence type="predicted"/>
<dbReference type="AlphaFoldDB" id="A0A6J6XLM4"/>
<name>A0A6J6XLM4_9ZZZZ</name>
<evidence type="ECO:0000313" key="1">
    <source>
        <dbReference type="EMBL" id="CAB4798151.1"/>
    </source>
</evidence>
<gene>
    <name evidence="1" type="ORF">UFOPK3001_00775</name>
</gene>
<dbReference type="EMBL" id="CAFAAJ010000038">
    <property type="protein sequence ID" value="CAB4798151.1"/>
    <property type="molecule type" value="Genomic_DNA"/>
</dbReference>